<dbReference type="GeneID" id="114920402"/>
<dbReference type="GO" id="GO:0005576">
    <property type="term" value="C:extracellular region"/>
    <property type="evidence" value="ECO:0007669"/>
    <property type="project" value="UniProtKB-SubCell"/>
</dbReference>
<dbReference type="GO" id="GO:0008283">
    <property type="term" value="P:cell population proliferation"/>
    <property type="evidence" value="ECO:0007669"/>
    <property type="project" value="InterPro"/>
</dbReference>
<evidence type="ECO:0000256" key="4">
    <source>
        <dbReference type="ARBA" id="ARBA00022702"/>
    </source>
</evidence>
<dbReference type="SUPFAM" id="SSF47266">
    <property type="entry name" value="4-helical cytokines"/>
    <property type="match status" value="1"/>
</dbReference>
<comment type="similarity">
    <text evidence="2">Belongs to the EPO/TPO family.</text>
</comment>
<dbReference type="PANTHER" id="PTHR10560">
    <property type="entry name" value="THROMBOPOIETIN"/>
    <property type="match status" value="1"/>
</dbReference>
<name>A0A3Q3MNY3_9LABR</name>
<reference evidence="8" key="2">
    <citation type="submission" date="2025-09" db="UniProtKB">
        <authorList>
            <consortium name="Ensembl"/>
        </authorList>
    </citation>
    <scope>IDENTIFICATION</scope>
</reference>
<evidence type="ECO:0000256" key="1">
    <source>
        <dbReference type="ARBA" id="ARBA00004613"/>
    </source>
</evidence>
<sequence length="189" mass="21236">MAYSRFLLLLIGVISSHLPGVQSRPVDFWCNRDARKNLVKTIEELKKDMADCVGSHILPSPLQLPPVWVQPAEWANKTFQQKRAEVLGALRVLQDGVQRATSQTTLQCQASLLERLGHHVTNYVGLVSSLQIQADRETSSHPEVPNSPPQTSLTKVLERYRNLLKGKLERLAVDLKDSLCHAEHRTDDS</sequence>
<dbReference type="Proteomes" id="UP000261660">
    <property type="component" value="Unplaced"/>
</dbReference>
<dbReference type="GO" id="GO:0005179">
    <property type="term" value="F:hormone activity"/>
    <property type="evidence" value="ECO:0007669"/>
    <property type="project" value="UniProtKB-KW"/>
</dbReference>
<dbReference type="STRING" id="56723.ENSLBEP00000022120"/>
<evidence type="ECO:0000256" key="3">
    <source>
        <dbReference type="ARBA" id="ARBA00022525"/>
    </source>
</evidence>
<dbReference type="GeneTree" id="ENSGT01020000230768"/>
<dbReference type="Ensembl" id="ENSLBET00000023294.1">
    <property type="protein sequence ID" value="ENSLBEP00000022120.1"/>
    <property type="gene ID" value="ENSLBEG00000017000.1"/>
</dbReference>
<evidence type="ECO:0000256" key="5">
    <source>
        <dbReference type="ARBA" id="ARBA00022729"/>
    </source>
</evidence>
<dbReference type="PANTHER" id="PTHR10560:SF0">
    <property type="entry name" value="THROMBOPOIETIN"/>
    <property type="match status" value="1"/>
</dbReference>
<feature type="signal peptide" evidence="7">
    <location>
        <begin position="1"/>
        <end position="23"/>
    </location>
</feature>
<keyword evidence="9" id="KW-1185">Reference proteome</keyword>
<dbReference type="InterPro" id="IPR009079">
    <property type="entry name" value="4_helix_cytokine-like_core"/>
</dbReference>
<comment type="subcellular location">
    <subcellularLocation>
        <location evidence="1">Secreted</location>
    </subcellularLocation>
</comment>
<dbReference type="InterPro" id="IPR001323">
    <property type="entry name" value="EPO_TPO"/>
</dbReference>
<dbReference type="RefSeq" id="XP_065816828.1">
    <property type="nucleotide sequence ID" value="XM_065960756.1"/>
</dbReference>
<accession>A0A3Q3MNY3</accession>
<evidence type="ECO:0000256" key="7">
    <source>
        <dbReference type="SAM" id="SignalP"/>
    </source>
</evidence>
<dbReference type="Pfam" id="PF00758">
    <property type="entry name" value="EPO_TPO"/>
    <property type="match status" value="1"/>
</dbReference>
<protein>
    <recommendedName>
        <fullName evidence="10">Thrombopoietin</fullName>
    </recommendedName>
</protein>
<evidence type="ECO:0000313" key="9">
    <source>
        <dbReference type="Proteomes" id="UP000261660"/>
    </source>
</evidence>
<proteinExistence type="inferred from homology"/>
<evidence type="ECO:0000256" key="6">
    <source>
        <dbReference type="ARBA" id="ARBA00023157"/>
    </source>
</evidence>
<evidence type="ECO:0000313" key="8">
    <source>
        <dbReference type="Ensembl" id="ENSLBEP00000022120.1"/>
    </source>
</evidence>
<feature type="chain" id="PRO_5018540779" description="Thrombopoietin" evidence="7">
    <location>
        <begin position="24"/>
        <end position="189"/>
    </location>
</feature>
<dbReference type="Gene3D" id="1.20.1250.10">
    <property type="match status" value="1"/>
</dbReference>
<dbReference type="InParanoid" id="A0A3Q3MNY3"/>
<dbReference type="InterPro" id="IPR003978">
    <property type="entry name" value="Thrombopoietin"/>
</dbReference>
<reference evidence="8" key="1">
    <citation type="submission" date="2025-08" db="UniProtKB">
        <authorList>
            <consortium name="Ensembl"/>
        </authorList>
    </citation>
    <scope>IDENTIFICATION</scope>
</reference>
<organism evidence="8 9">
    <name type="scientific">Labrus bergylta</name>
    <name type="common">ballan wrasse</name>
    <dbReference type="NCBI Taxonomy" id="56723"/>
    <lineage>
        <taxon>Eukaryota</taxon>
        <taxon>Metazoa</taxon>
        <taxon>Chordata</taxon>
        <taxon>Craniata</taxon>
        <taxon>Vertebrata</taxon>
        <taxon>Euteleostomi</taxon>
        <taxon>Actinopterygii</taxon>
        <taxon>Neopterygii</taxon>
        <taxon>Teleostei</taxon>
        <taxon>Neoteleostei</taxon>
        <taxon>Acanthomorphata</taxon>
        <taxon>Eupercaria</taxon>
        <taxon>Labriformes</taxon>
        <taxon>Labridae</taxon>
        <taxon>Labrus</taxon>
    </lineage>
</organism>
<keyword evidence="5 7" id="KW-0732">Signal</keyword>
<evidence type="ECO:0000256" key="2">
    <source>
        <dbReference type="ARBA" id="ARBA00005782"/>
    </source>
</evidence>
<keyword evidence="3" id="KW-0964">Secreted</keyword>
<keyword evidence="6" id="KW-1015">Disulfide bond</keyword>
<dbReference type="AlphaFoldDB" id="A0A3Q3MNY3"/>
<dbReference type="GO" id="GO:0005125">
    <property type="term" value="F:cytokine activity"/>
    <property type="evidence" value="ECO:0007669"/>
    <property type="project" value="InterPro"/>
</dbReference>
<keyword evidence="4" id="KW-0372">Hormone</keyword>
<evidence type="ECO:0008006" key="10">
    <source>
        <dbReference type="Google" id="ProtNLM"/>
    </source>
</evidence>